<evidence type="ECO:0000256" key="2">
    <source>
        <dbReference type="ARBA" id="ARBA00023315"/>
    </source>
</evidence>
<dbReference type="InterPro" id="IPR045039">
    <property type="entry name" value="NSI-like"/>
</dbReference>
<dbReference type="Gene3D" id="3.40.630.30">
    <property type="match status" value="1"/>
</dbReference>
<dbReference type="OrthoDB" id="2744543at2759"/>
<name>A0A9D4Z9Q1_ADICA</name>
<dbReference type="CDD" id="cd04301">
    <property type="entry name" value="NAT_SF"/>
    <property type="match status" value="1"/>
</dbReference>
<dbReference type="SUPFAM" id="SSF55729">
    <property type="entry name" value="Acyl-CoA N-acyltransferases (Nat)"/>
    <property type="match status" value="1"/>
</dbReference>
<dbReference type="EMBL" id="JABFUD020000018">
    <property type="protein sequence ID" value="KAI5065935.1"/>
    <property type="molecule type" value="Genomic_DNA"/>
</dbReference>
<dbReference type="Pfam" id="PF00583">
    <property type="entry name" value="Acetyltransf_1"/>
    <property type="match status" value="1"/>
</dbReference>
<evidence type="ECO:0000313" key="4">
    <source>
        <dbReference type="EMBL" id="KAI5065935.1"/>
    </source>
</evidence>
<keyword evidence="2" id="KW-0012">Acyltransferase</keyword>
<gene>
    <name evidence="4" type="ORF">GOP47_0018559</name>
</gene>
<dbReference type="InterPro" id="IPR016181">
    <property type="entry name" value="Acyl_CoA_acyltransferase"/>
</dbReference>
<organism evidence="4 5">
    <name type="scientific">Adiantum capillus-veneris</name>
    <name type="common">Maidenhair fern</name>
    <dbReference type="NCBI Taxonomy" id="13818"/>
    <lineage>
        <taxon>Eukaryota</taxon>
        <taxon>Viridiplantae</taxon>
        <taxon>Streptophyta</taxon>
        <taxon>Embryophyta</taxon>
        <taxon>Tracheophyta</taxon>
        <taxon>Polypodiopsida</taxon>
        <taxon>Polypodiidae</taxon>
        <taxon>Polypodiales</taxon>
        <taxon>Pteridineae</taxon>
        <taxon>Pteridaceae</taxon>
        <taxon>Vittarioideae</taxon>
        <taxon>Adiantum</taxon>
    </lineage>
</organism>
<dbReference type="PANTHER" id="PTHR43626">
    <property type="entry name" value="ACYL-COA N-ACYLTRANSFERASE"/>
    <property type="match status" value="1"/>
</dbReference>
<reference evidence="4" key="1">
    <citation type="submission" date="2021-01" db="EMBL/GenBank/DDBJ databases">
        <title>Adiantum capillus-veneris genome.</title>
        <authorList>
            <person name="Fang Y."/>
            <person name="Liao Q."/>
        </authorList>
    </citation>
    <scope>NUCLEOTIDE SEQUENCE</scope>
    <source>
        <strain evidence="4">H3</strain>
        <tissue evidence="4">Leaf</tissue>
    </source>
</reference>
<dbReference type="Proteomes" id="UP000886520">
    <property type="component" value="Chromosome 18"/>
</dbReference>
<comment type="caution">
    <text evidence="4">The sequence shown here is derived from an EMBL/GenBank/DDBJ whole genome shotgun (WGS) entry which is preliminary data.</text>
</comment>
<dbReference type="PANTHER" id="PTHR43626:SF4">
    <property type="entry name" value="GCN5-RELATED N-ACETYLTRANSFERASE 2, CHLOROPLASTIC"/>
    <property type="match status" value="1"/>
</dbReference>
<sequence length="228" mass="25675">MALSLPFQQVPHAVHIPSRAIPHLQDAPGWLCGIAKRGFSQSILHQRMMLVAAGTSSQTEGQSFWSFLFPQRIRYSSNPDDVDLVQLSELWAKTLNVHRDPSEIAKALKYSYSVIVALDHGEGQEFAQPRLVGFGRAVSDGAFIATICDVAVDPAYQRRGIGRRIIKELVKTMKQSEGPTGFAVFPPPKARLFFWSIGFRSDRNYRFMTYRGRLLDTAAEDQDKLDYE</sequence>
<evidence type="ECO:0000256" key="1">
    <source>
        <dbReference type="ARBA" id="ARBA00022679"/>
    </source>
</evidence>
<proteinExistence type="predicted"/>
<evidence type="ECO:0000313" key="5">
    <source>
        <dbReference type="Proteomes" id="UP000886520"/>
    </source>
</evidence>
<dbReference type="PROSITE" id="PS51186">
    <property type="entry name" value="GNAT"/>
    <property type="match status" value="1"/>
</dbReference>
<keyword evidence="1" id="KW-0808">Transferase</keyword>
<evidence type="ECO:0000259" key="3">
    <source>
        <dbReference type="PROSITE" id="PS51186"/>
    </source>
</evidence>
<feature type="domain" description="N-acetyltransferase" evidence="3">
    <location>
        <begin position="73"/>
        <end position="226"/>
    </location>
</feature>
<protein>
    <recommendedName>
        <fullName evidence="3">N-acetyltransferase domain-containing protein</fullName>
    </recommendedName>
</protein>
<dbReference type="AlphaFoldDB" id="A0A9D4Z9Q1"/>
<dbReference type="InterPro" id="IPR000182">
    <property type="entry name" value="GNAT_dom"/>
</dbReference>
<keyword evidence="5" id="KW-1185">Reference proteome</keyword>
<accession>A0A9D4Z9Q1</accession>
<dbReference type="GO" id="GO:0008080">
    <property type="term" value="F:N-acetyltransferase activity"/>
    <property type="evidence" value="ECO:0007669"/>
    <property type="project" value="InterPro"/>
</dbReference>
<dbReference type="GO" id="GO:0005737">
    <property type="term" value="C:cytoplasm"/>
    <property type="evidence" value="ECO:0007669"/>
    <property type="project" value="TreeGrafter"/>
</dbReference>